<gene>
    <name evidence="1" type="ORF">J2S25_001711</name>
</gene>
<dbReference type="EMBL" id="JAUSUN010000008">
    <property type="protein sequence ID" value="MDQ0413507.1"/>
    <property type="molecule type" value="Genomic_DNA"/>
</dbReference>
<reference evidence="1 2" key="1">
    <citation type="submission" date="2023-07" db="EMBL/GenBank/DDBJ databases">
        <title>Genomic Encyclopedia of Type Strains, Phase IV (KMG-IV): sequencing the most valuable type-strain genomes for metagenomic binning, comparative biology and taxonomic classification.</title>
        <authorList>
            <person name="Goeker M."/>
        </authorList>
    </citation>
    <scope>NUCLEOTIDE SEQUENCE [LARGE SCALE GENOMIC DNA]</scope>
    <source>
        <strain evidence="1 2">DSM 19598</strain>
    </source>
</reference>
<keyword evidence="2" id="KW-1185">Reference proteome</keyword>
<evidence type="ECO:0000313" key="2">
    <source>
        <dbReference type="Proteomes" id="UP001242313"/>
    </source>
</evidence>
<protein>
    <submittedName>
        <fullName evidence="1">Uncharacterized protein</fullName>
    </submittedName>
</protein>
<name>A0ABU0FUA3_9BACI</name>
<comment type="caution">
    <text evidence="1">The sequence shown here is derived from an EMBL/GenBank/DDBJ whole genome shotgun (WGS) entry which is preliminary data.</text>
</comment>
<evidence type="ECO:0000313" key="1">
    <source>
        <dbReference type="EMBL" id="MDQ0413507.1"/>
    </source>
</evidence>
<organism evidence="1 2">
    <name type="scientific">Mesobacillus stamsii</name>
    <dbReference type="NCBI Taxonomy" id="225347"/>
    <lineage>
        <taxon>Bacteria</taxon>
        <taxon>Bacillati</taxon>
        <taxon>Bacillota</taxon>
        <taxon>Bacilli</taxon>
        <taxon>Bacillales</taxon>
        <taxon>Bacillaceae</taxon>
        <taxon>Mesobacillus</taxon>
    </lineage>
</organism>
<accession>A0ABU0FUA3</accession>
<sequence length="29" mass="3453">MHFQSAVYAAYNEYSFVNIVTMKTFYAKK</sequence>
<proteinExistence type="predicted"/>
<dbReference type="Proteomes" id="UP001242313">
    <property type="component" value="Unassembled WGS sequence"/>
</dbReference>